<dbReference type="RefSeq" id="WP_166404559.1">
    <property type="nucleotide sequence ID" value="NZ_JAANHS010000034.1"/>
</dbReference>
<evidence type="ECO:0000313" key="1">
    <source>
        <dbReference type="EMBL" id="NHB78560.1"/>
    </source>
</evidence>
<reference evidence="1 2" key="1">
    <citation type="journal article" date="2022" name="Microorganisms">
        <title>Genome Sequence and Characterization of a Xanthorhodopsin-Containing, Aerobic Anoxygenic Phototrophic Rhodobacter Species, Isolated from Mesophilic Conditions at Yellowstone National Park.</title>
        <authorList>
            <person name="Kyndt J.A."/>
            <person name="Robertson S."/>
            <person name="Shoffstall I.B."/>
            <person name="Ramaley R.F."/>
            <person name="Meyer T.E."/>
        </authorList>
    </citation>
    <scope>NUCLEOTIDE SEQUENCE [LARGE SCALE GENOMIC DNA]</scope>
    <source>
        <strain evidence="1 2">M37P</strain>
    </source>
</reference>
<proteinExistence type="predicted"/>
<evidence type="ECO:0000313" key="2">
    <source>
        <dbReference type="Proteomes" id="UP001515660"/>
    </source>
</evidence>
<dbReference type="Pfam" id="PF21973">
    <property type="entry name" value="DUF6925"/>
    <property type="match status" value="1"/>
</dbReference>
<dbReference type="EMBL" id="JAANHS010000034">
    <property type="protein sequence ID" value="NHB78560.1"/>
    <property type="molecule type" value="Genomic_DNA"/>
</dbReference>
<name>A0ABX0GB57_9RHOB</name>
<dbReference type="Pfam" id="PF06945">
    <property type="entry name" value="DUF1289"/>
    <property type="match status" value="1"/>
</dbReference>
<sequence length="301" mass="31166">MTEVRTLAPNVSPCTGVCRMDAASGLCLGCARSAEEIALWREAAPAFRAAVWADLPARFVRLGLTCRRLPWTTGDIRRFVQASLSGAAGTWVVGVVGAVAEFAAPPGAAIAVREDGADLVATTPGGALRLRLDDHVRALRFDPPDTPPGRQRLVLAVLREAGRLPAFAVVADLGPDAAAIAPQDRDHRLYDLGLGRKEARFCVRVAPGPAARALAAAVGQPLAAALPQLGPALLAESPARVVESALGRIEVTTPIPPPGGTSPAGPHTHLLPDHLASGRAMPAGMDLPRAYLPGAIFHPAG</sequence>
<comment type="caution">
    <text evidence="1">The sequence shown here is derived from an EMBL/GenBank/DDBJ whole genome shotgun (WGS) entry which is preliminary data.</text>
</comment>
<organism evidence="1 2">
    <name type="scientific">Rhodobacter calidifons</name>
    <dbReference type="NCBI Taxonomy" id="2715277"/>
    <lineage>
        <taxon>Bacteria</taxon>
        <taxon>Pseudomonadati</taxon>
        <taxon>Pseudomonadota</taxon>
        <taxon>Alphaproteobacteria</taxon>
        <taxon>Rhodobacterales</taxon>
        <taxon>Rhodobacter group</taxon>
        <taxon>Rhodobacter</taxon>
    </lineage>
</organism>
<gene>
    <name evidence="1" type="ORF">G8O29_17840</name>
</gene>
<dbReference type="PANTHER" id="PTHR35175:SF2">
    <property type="entry name" value="DUF1289 DOMAIN-CONTAINING PROTEIN"/>
    <property type="match status" value="1"/>
</dbReference>
<dbReference type="InterPro" id="IPR053838">
    <property type="entry name" value="DUF6925"/>
</dbReference>
<dbReference type="InterPro" id="IPR010710">
    <property type="entry name" value="DUF1289"/>
</dbReference>
<dbReference type="PANTHER" id="PTHR35175">
    <property type="entry name" value="DUF1289 DOMAIN-CONTAINING PROTEIN"/>
    <property type="match status" value="1"/>
</dbReference>
<protein>
    <submittedName>
        <fullName evidence="1">DUF1289 domain-containing protein</fullName>
    </submittedName>
</protein>
<keyword evidence="2" id="KW-1185">Reference proteome</keyword>
<accession>A0ABX0GB57</accession>
<dbReference type="Proteomes" id="UP001515660">
    <property type="component" value="Unassembled WGS sequence"/>
</dbReference>